<sequence length="525" mass="56086">MINRGFMFDLFRHKTSSHKADILSGLTVALALIPEAVAFAFVANVEPMVGLYAAFIMGLVTALIGGRPGMISGATGAMAVVMVSLVVEHGVQYLFAAVVLAGLIQISAGVFKLGKFIRIVPYPVMIGFVNGLAIVIFLAQLGQFKVKNAAGELVWLPLEPLMLMLGLVALTMAIIYFLPKLTTAVPSSLVAILSVTAIVVGFDLDTRNVLDFLKTMSGDEHATIAGSLPSFAIPQVPFNLETLYIILPYAFILAAVGLIESLLTLTVIDEMTNTRGRSNKECIGQGVGNITSGFFGAMGGCAMIGQSMININSGGRGRLSGITAAIGLLTFILFGASFIEIIPLAALVGVMFIVVLGTFEWASFKFMGKVPKHDAFVIVLVTTVTVFTDLAFAVFVGVVVSALVFAWQHAKHISVKVTSNSLGWKVYELNGPLFFGSVASFLELFDASQDPQDVVIDFKHSRVADHSALDAIDTLAERYVAMGKKLHLVHLSADCKALLHKAGDLVEVNLLDDPHYKVADDKLDS</sequence>
<dbReference type="Pfam" id="PF01740">
    <property type="entry name" value="STAS"/>
    <property type="match status" value="1"/>
</dbReference>
<feature type="transmembrane region" description="Helical" evidence="5">
    <location>
        <begin position="345"/>
        <end position="364"/>
    </location>
</feature>
<evidence type="ECO:0000259" key="6">
    <source>
        <dbReference type="PROSITE" id="PS50801"/>
    </source>
</evidence>
<dbReference type="AlphaFoldDB" id="Q0HTU4"/>
<feature type="domain" description="STAS" evidence="6">
    <location>
        <begin position="426"/>
        <end position="503"/>
    </location>
</feature>
<dbReference type="PANTHER" id="PTHR43310:SF1">
    <property type="entry name" value="SULFATE TRANSPORTER YBAR-RELATED"/>
    <property type="match status" value="1"/>
</dbReference>
<dbReference type="EMBL" id="CP000444">
    <property type="protein sequence ID" value="ABI43461.1"/>
    <property type="molecule type" value="Genomic_DNA"/>
</dbReference>
<dbReference type="InterPro" id="IPR052706">
    <property type="entry name" value="Membrane-Transporter-like"/>
</dbReference>
<evidence type="ECO:0000256" key="4">
    <source>
        <dbReference type="ARBA" id="ARBA00023136"/>
    </source>
</evidence>
<dbReference type="PROSITE" id="PS50801">
    <property type="entry name" value="STAS"/>
    <property type="match status" value="1"/>
</dbReference>
<dbReference type="Pfam" id="PF00916">
    <property type="entry name" value="Sulfate_transp"/>
    <property type="match status" value="1"/>
</dbReference>
<feature type="transmembrane region" description="Helical" evidence="5">
    <location>
        <begin position="376"/>
        <end position="407"/>
    </location>
</feature>
<protein>
    <submittedName>
        <fullName evidence="7">Sulphate transporter</fullName>
    </submittedName>
</protein>
<evidence type="ECO:0000256" key="5">
    <source>
        <dbReference type="SAM" id="Phobius"/>
    </source>
</evidence>
<feature type="transmembrane region" description="Helical" evidence="5">
    <location>
        <begin position="93"/>
        <end position="113"/>
    </location>
</feature>
<evidence type="ECO:0000256" key="2">
    <source>
        <dbReference type="ARBA" id="ARBA00022692"/>
    </source>
</evidence>
<keyword evidence="4 5" id="KW-0472">Membrane</keyword>
<dbReference type="GO" id="GO:0016020">
    <property type="term" value="C:membrane"/>
    <property type="evidence" value="ECO:0007669"/>
    <property type="project" value="UniProtKB-SubCell"/>
</dbReference>
<feature type="transmembrane region" description="Helical" evidence="5">
    <location>
        <begin position="319"/>
        <end position="339"/>
    </location>
</feature>
<feature type="transmembrane region" description="Helical" evidence="5">
    <location>
        <begin position="161"/>
        <end position="178"/>
    </location>
</feature>
<accession>Q0HTU4</accession>
<dbReference type="CDD" id="cd07042">
    <property type="entry name" value="STAS_SulP_like_sulfate_transporter"/>
    <property type="match status" value="1"/>
</dbReference>
<gene>
    <name evidence="7" type="ordered locus">Shewmr7_2476</name>
</gene>
<reference evidence="7" key="1">
    <citation type="submission" date="2006-08" db="EMBL/GenBank/DDBJ databases">
        <title>Complete sequence of Chromosome1 of Shewanella sp. MR-7.</title>
        <authorList>
            <consortium name="US DOE Joint Genome Institute"/>
            <person name="Copeland A."/>
            <person name="Lucas S."/>
            <person name="Lapidus A."/>
            <person name="Barry K."/>
            <person name="Detter J.C."/>
            <person name="Glavina del Rio T."/>
            <person name="Hammon N."/>
            <person name="Israni S."/>
            <person name="Dalin E."/>
            <person name="Tice H."/>
            <person name="Pitluck S."/>
            <person name="Kiss H."/>
            <person name="Brettin T."/>
            <person name="Bruce D."/>
            <person name="Han C."/>
            <person name="Tapia R."/>
            <person name="Gilna P."/>
            <person name="Schmutz J."/>
            <person name="Larimer F."/>
            <person name="Land M."/>
            <person name="Hauser L."/>
            <person name="Kyrpides N."/>
            <person name="Mikhailova N."/>
            <person name="Nealson K."/>
            <person name="Konstantinidis K."/>
            <person name="Klappenbach J."/>
            <person name="Tiedje J."/>
            <person name="Richardson P."/>
        </authorList>
    </citation>
    <scope>NUCLEOTIDE SEQUENCE</scope>
    <source>
        <strain evidence="7">MR-7</strain>
    </source>
</reference>
<dbReference type="InterPro" id="IPR036513">
    <property type="entry name" value="STAS_dom_sf"/>
</dbReference>
<keyword evidence="3 5" id="KW-1133">Transmembrane helix</keyword>
<evidence type="ECO:0000313" key="7">
    <source>
        <dbReference type="EMBL" id="ABI43461.1"/>
    </source>
</evidence>
<keyword evidence="2 5" id="KW-0812">Transmembrane</keyword>
<feature type="transmembrane region" description="Helical" evidence="5">
    <location>
        <begin position="185"/>
        <end position="204"/>
    </location>
</feature>
<dbReference type="PANTHER" id="PTHR43310">
    <property type="entry name" value="SULFATE TRANSPORTER YBAR-RELATED"/>
    <property type="match status" value="1"/>
</dbReference>
<dbReference type="SUPFAM" id="SSF52091">
    <property type="entry name" value="SpoIIaa-like"/>
    <property type="match status" value="1"/>
</dbReference>
<dbReference type="InterPro" id="IPR002645">
    <property type="entry name" value="STAS_dom"/>
</dbReference>
<evidence type="ECO:0000256" key="3">
    <source>
        <dbReference type="ARBA" id="ARBA00022989"/>
    </source>
</evidence>
<name>Q0HTU4_SHESR</name>
<dbReference type="InterPro" id="IPR011547">
    <property type="entry name" value="SLC26A/SulP_dom"/>
</dbReference>
<dbReference type="Gene3D" id="3.30.750.24">
    <property type="entry name" value="STAS domain"/>
    <property type="match status" value="1"/>
</dbReference>
<feature type="transmembrane region" description="Helical" evidence="5">
    <location>
        <begin position="246"/>
        <end position="268"/>
    </location>
</feature>
<proteinExistence type="predicted"/>
<dbReference type="KEGG" id="shm:Shewmr7_2476"/>
<organism evidence="7">
    <name type="scientific">Shewanella sp. (strain MR-7)</name>
    <dbReference type="NCBI Taxonomy" id="60481"/>
    <lineage>
        <taxon>Bacteria</taxon>
        <taxon>Pseudomonadati</taxon>
        <taxon>Pseudomonadota</taxon>
        <taxon>Gammaproteobacteria</taxon>
        <taxon>Alteromonadales</taxon>
        <taxon>Shewanellaceae</taxon>
        <taxon>Shewanella</taxon>
    </lineage>
</organism>
<feature type="transmembrane region" description="Helical" evidence="5">
    <location>
        <begin position="120"/>
        <end position="141"/>
    </location>
</feature>
<evidence type="ECO:0000256" key="1">
    <source>
        <dbReference type="ARBA" id="ARBA00004141"/>
    </source>
</evidence>
<comment type="subcellular location">
    <subcellularLocation>
        <location evidence="1">Membrane</location>
        <topology evidence="1">Multi-pass membrane protein</topology>
    </subcellularLocation>
</comment>
<dbReference type="HOGENOM" id="CLU_003182_7_0_6"/>
<feature type="transmembrane region" description="Helical" evidence="5">
    <location>
        <begin position="48"/>
        <end position="65"/>
    </location>
</feature>